<feature type="domain" description="Heterokaryon incompatibility" evidence="1">
    <location>
        <begin position="23"/>
        <end position="181"/>
    </location>
</feature>
<dbReference type="Proteomes" id="UP001211907">
    <property type="component" value="Unassembled WGS sequence"/>
</dbReference>
<gene>
    <name evidence="2" type="ORF">HK100_000032</name>
</gene>
<reference evidence="2" key="1">
    <citation type="submission" date="2020-05" db="EMBL/GenBank/DDBJ databases">
        <title>Phylogenomic resolution of chytrid fungi.</title>
        <authorList>
            <person name="Stajich J.E."/>
            <person name="Amses K."/>
            <person name="Simmons R."/>
            <person name="Seto K."/>
            <person name="Myers J."/>
            <person name="Bonds A."/>
            <person name="Quandt C.A."/>
            <person name="Barry K."/>
            <person name="Liu P."/>
            <person name="Grigoriev I."/>
            <person name="Longcore J.E."/>
            <person name="James T.Y."/>
        </authorList>
    </citation>
    <scope>NUCLEOTIDE SEQUENCE</scope>
    <source>
        <strain evidence="2">JEL0513</strain>
    </source>
</reference>
<dbReference type="InterPro" id="IPR010730">
    <property type="entry name" value="HET"/>
</dbReference>
<evidence type="ECO:0000313" key="3">
    <source>
        <dbReference type="Proteomes" id="UP001211907"/>
    </source>
</evidence>
<dbReference type="Pfam" id="PF06985">
    <property type="entry name" value="HET"/>
    <property type="match status" value="2"/>
</dbReference>
<dbReference type="AlphaFoldDB" id="A0AAD5XHL1"/>
<dbReference type="InterPro" id="IPR052895">
    <property type="entry name" value="HetReg/Transcr_Mod"/>
</dbReference>
<sequence length="985" mass="111951">MDMSNMRLWRKNELVPFTAEAPYAAISHIWGNVSESPRTAYGQVFGFDWTLPDTSWLRAVLKYPSQLSLPTWLDLTCINQDDPSDCLYNIKHMGNVYFYSAECHVLLDEHDTKVLLALLEELECGEYKVSDESIQTNRDVLSGMFPGAGESKEFTAAFVFMAFMDKWTHVRWFLRVWTMQEMILPPKVLLFGLRDDEWVEVCELDNVWDGLTEIVGNIFSKLRSCGLDPKVCQAVETFVMGKLKQFAVHLRKRRHEILKPFGPDKFFVLEAITNSWRRTEKQSDLIYGTNGLVGWPNLDEIANLGPREMGYEIQRLALLTGQTSLLQVSGIAATDFEVPVPVAEHINDPNHPGWAILGFEPETIPIPTILPVPKNVLLNTTTDVAEIPCRLLKPSNLLQIGSSRKLVRFYCEVGQYPLDSCATSIQHAVSCALLINDDYLTKVFFCKSALWLPQSLIPDICLVVSSKRLYLTVKSKSNQKLVAWTSRDYTDLLPGLRYSDEDLQLSIPLHFDSFAQSLLDTAPGIGLRECRSHLCFNSPGKATSEAPRGARQRIRLIDVFSQQVKWFPAGTQYDCVSHVWRNGSENFGGTLYEQCGALKWDAGAFGADQLKITLAFLKNYGCQYLWIDALCLELDWLGRKCHSQMAHVFEDCSRCFVWPEGFGVAWKEESIFNTAEFGQKPAPLKWLTRVWTLQEAWLPPMLLFLQSSTSRPAYVAMEKTEFLALAGAQGRSENMHHKQLLMELFFEDWRPTLANLTRQLSFRDCTLPEDRVNGILGLISWLPIHVRQPLSRIHGNQLTFAVSVQTQMKLYGLGPRPSKNRASISPDLWFCGSGRPTLYYTLMANGSLALDAYATTPTSTATSMKEWDMRMHSARGDTESINRCKILNSLHPTGRTVACSLSKALNDKKRGRFLLEQTDIPCPCAKNCRTIYTLSCLCVVQQQEEFVMDVYRCIGVEWFVTLGRVKWEYRQAVLQDWDQALIKFS</sequence>
<feature type="domain" description="Heterokaryon incompatibility" evidence="1">
    <location>
        <begin position="573"/>
        <end position="659"/>
    </location>
</feature>
<evidence type="ECO:0000313" key="2">
    <source>
        <dbReference type="EMBL" id="KAJ3142603.1"/>
    </source>
</evidence>
<dbReference type="PANTHER" id="PTHR24148">
    <property type="entry name" value="ANKYRIN REPEAT DOMAIN-CONTAINING PROTEIN 39 HOMOLOG-RELATED"/>
    <property type="match status" value="1"/>
</dbReference>
<keyword evidence="3" id="KW-1185">Reference proteome</keyword>
<protein>
    <recommendedName>
        <fullName evidence="1">Heterokaryon incompatibility domain-containing protein</fullName>
    </recommendedName>
</protein>
<evidence type="ECO:0000259" key="1">
    <source>
        <dbReference type="Pfam" id="PF06985"/>
    </source>
</evidence>
<comment type="caution">
    <text evidence="2">The sequence shown here is derived from an EMBL/GenBank/DDBJ whole genome shotgun (WGS) entry which is preliminary data.</text>
</comment>
<accession>A0AAD5XHL1</accession>
<name>A0AAD5XHL1_9FUNG</name>
<dbReference type="PANTHER" id="PTHR24148:SF64">
    <property type="entry name" value="HETEROKARYON INCOMPATIBILITY DOMAIN-CONTAINING PROTEIN"/>
    <property type="match status" value="1"/>
</dbReference>
<proteinExistence type="predicted"/>
<dbReference type="EMBL" id="JADGJH010000010">
    <property type="protein sequence ID" value="KAJ3142603.1"/>
    <property type="molecule type" value="Genomic_DNA"/>
</dbReference>
<organism evidence="2 3">
    <name type="scientific">Physocladia obscura</name>
    <dbReference type="NCBI Taxonomy" id="109957"/>
    <lineage>
        <taxon>Eukaryota</taxon>
        <taxon>Fungi</taxon>
        <taxon>Fungi incertae sedis</taxon>
        <taxon>Chytridiomycota</taxon>
        <taxon>Chytridiomycota incertae sedis</taxon>
        <taxon>Chytridiomycetes</taxon>
        <taxon>Chytridiales</taxon>
        <taxon>Chytriomycetaceae</taxon>
        <taxon>Physocladia</taxon>
    </lineage>
</organism>